<dbReference type="Pfam" id="PF00685">
    <property type="entry name" value="Sulfotransfer_1"/>
    <property type="match status" value="1"/>
</dbReference>
<accession>A0A2J8TK22</accession>
<dbReference type="InterPro" id="IPR000863">
    <property type="entry name" value="Sulfotransferase_dom"/>
</dbReference>
<reference evidence="4" key="1">
    <citation type="submission" date="2017-12" db="EMBL/GenBank/DDBJ databases">
        <title>High-resolution comparative analysis of great ape genomes.</title>
        <authorList>
            <person name="Pollen A."/>
            <person name="Hastie A."/>
            <person name="Hormozdiari F."/>
            <person name="Dougherty M."/>
            <person name="Liu R."/>
            <person name="Chaisson M."/>
            <person name="Hoppe E."/>
            <person name="Hill C."/>
            <person name="Pang A."/>
            <person name="Hillier L."/>
            <person name="Baker C."/>
            <person name="Armstrong J."/>
            <person name="Shendure J."/>
            <person name="Paten B."/>
            <person name="Wilson R."/>
            <person name="Chao H."/>
            <person name="Schneider V."/>
            <person name="Ventura M."/>
            <person name="Kronenberg Z."/>
            <person name="Murali S."/>
            <person name="Gordon D."/>
            <person name="Cantsilieris S."/>
            <person name="Munson K."/>
            <person name="Nelson B."/>
            <person name="Raja A."/>
            <person name="Underwood J."/>
            <person name="Diekhans M."/>
            <person name="Fiddes I."/>
            <person name="Haussler D."/>
            <person name="Eichler E."/>
        </authorList>
    </citation>
    <scope>NUCLEOTIDE SEQUENCE [LARGE SCALE GENOMIC DNA]</scope>
    <source>
        <strain evidence="4">Susie</strain>
    </source>
</reference>
<dbReference type="InterPro" id="IPR027417">
    <property type="entry name" value="P-loop_NTPase"/>
</dbReference>
<feature type="domain" description="Sulfotransferase" evidence="3">
    <location>
        <begin position="1"/>
        <end position="45"/>
    </location>
</feature>
<dbReference type="Gene3D" id="3.40.50.300">
    <property type="entry name" value="P-loop containing nucleotide triphosphate hydrolases"/>
    <property type="match status" value="1"/>
</dbReference>
<proteinExistence type="inferred from homology"/>
<dbReference type="EC" id="2.8.2.-" evidence="1"/>
<comment type="caution">
    <text evidence="4">The sequence shown here is derived from an EMBL/GenBank/DDBJ whole genome shotgun (WGS) entry which is preliminary data.</text>
</comment>
<keyword evidence="1" id="KW-0808">Transferase</keyword>
<evidence type="ECO:0000259" key="3">
    <source>
        <dbReference type="Pfam" id="PF00685"/>
    </source>
</evidence>
<feature type="non-terminal residue" evidence="4">
    <location>
        <position position="1"/>
    </location>
</feature>
<feature type="region of interest" description="Disordered" evidence="2">
    <location>
        <begin position="1"/>
        <end position="22"/>
    </location>
</feature>
<evidence type="ECO:0000313" key="4">
    <source>
        <dbReference type="EMBL" id="PNJ33318.1"/>
    </source>
</evidence>
<name>A0A2J8TK22_PONAB</name>
<organism evidence="4">
    <name type="scientific">Pongo abelii</name>
    <name type="common">Sumatran orangutan</name>
    <name type="synonym">Pongo pygmaeus abelii</name>
    <dbReference type="NCBI Taxonomy" id="9601"/>
    <lineage>
        <taxon>Eukaryota</taxon>
        <taxon>Metazoa</taxon>
        <taxon>Chordata</taxon>
        <taxon>Craniata</taxon>
        <taxon>Vertebrata</taxon>
        <taxon>Euteleostomi</taxon>
        <taxon>Mammalia</taxon>
        <taxon>Eutheria</taxon>
        <taxon>Euarchontoglires</taxon>
        <taxon>Primates</taxon>
        <taxon>Haplorrhini</taxon>
        <taxon>Catarrhini</taxon>
        <taxon>Hominidae</taxon>
        <taxon>Pongo</taxon>
    </lineage>
</organism>
<dbReference type="GO" id="GO:0008146">
    <property type="term" value="F:sulfotransferase activity"/>
    <property type="evidence" value="ECO:0007669"/>
    <property type="project" value="InterPro"/>
</dbReference>
<evidence type="ECO:0000256" key="1">
    <source>
        <dbReference type="RuleBase" id="RU361155"/>
    </source>
</evidence>
<dbReference type="SUPFAM" id="SSF52540">
    <property type="entry name" value="P-loop containing nucleoside triphosphate hydrolases"/>
    <property type="match status" value="1"/>
</dbReference>
<sequence length="49" mass="5331">PFLEVNDPGDPSGLETLKDTPPPRLIKSHLPLALLPQTLLDQKVKSAMV</sequence>
<dbReference type="AlphaFoldDB" id="A0A2J8TK22"/>
<gene>
    <name evidence="4" type="ORF">CR201_G0034394</name>
</gene>
<protein>
    <recommendedName>
        <fullName evidence="1">Sulfotransferase</fullName>
        <ecNumber evidence="1">2.8.2.-</ecNumber>
    </recommendedName>
</protein>
<dbReference type="EMBL" id="NDHI03003494">
    <property type="protein sequence ID" value="PNJ33318.1"/>
    <property type="molecule type" value="Genomic_DNA"/>
</dbReference>
<comment type="similarity">
    <text evidence="1">Belongs to the sulfotransferase 1 family.</text>
</comment>
<evidence type="ECO:0000256" key="2">
    <source>
        <dbReference type="SAM" id="MobiDB-lite"/>
    </source>
</evidence>